<dbReference type="EMBL" id="KQ978682">
    <property type="protein sequence ID" value="KYN29318.1"/>
    <property type="molecule type" value="Genomic_DNA"/>
</dbReference>
<protein>
    <recommendedName>
        <fullName evidence="1">Endonuclease/exonuclease/phosphatase domain-containing protein</fullName>
    </recommendedName>
</protein>
<dbReference type="Gene3D" id="3.60.10.10">
    <property type="entry name" value="Endonuclease/exonuclease/phosphatase"/>
    <property type="match status" value="1"/>
</dbReference>
<dbReference type="InterPro" id="IPR036691">
    <property type="entry name" value="Endo/exonu/phosph_ase_sf"/>
</dbReference>
<dbReference type="Proteomes" id="UP000078492">
    <property type="component" value="Unassembled WGS sequence"/>
</dbReference>
<dbReference type="InterPro" id="IPR005135">
    <property type="entry name" value="Endo/exonuclease/phosphatase"/>
</dbReference>
<accession>A0A151JQ41</accession>
<dbReference type="AlphaFoldDB" id="A0A151JQ41"/>
<name>A0A151JQ41_9HYME</name>
<dbReference type="SUPFAM" id="SSF56219">
    <property type="entry name" value="DNase I-like"/>
    <property type="match status" value="1"/>
</dbReference>
<keyword evidence="3" id="KW-1185">Reference proteome</keyword>
<dbReference type="PANTHER" id="PTHR47510">
    <property type="entry name" value="REVERSE TRANSCRIPTASE DOMAIN-CONTAINING PROTEIN"/>
    <property type="match status" value="1"/>
</dbReference>
<evidence type="ECO:0000259" key="1">
    <source>
        <dbReference type="Pfam" id="PF03372"/>
    </source>
</evidence>
<organism evidence="2 3">
    <name type="scientific">Trachymyrmex cornetzi</name>
    <dbReference type="NCBI Taxonomy" id="471704"/>
    <lineage>
        <taxon>Eukaryota</taxon>
        <taxon>Metazoa</taxon>
        <taxon>Ecdysozoa</taxon>
        <taxon>Arthropoda</taxon>
        <taxon>Hexapoda</taxon>
        <taxon>Insecta</taxon>
        <taxon>Pterygota</taxon>
        <taxon>Neoptera</taxon>
        <taxon>Endopterygota</taxon>
        <taxon>Hymenoptera</taxon>
        <taxon>Apocrita</taxon>
        <taxon>Aculeata</taxon>
        <taxon>Formicoidea</taxon>
        <taxon>Formicidae</taxon>
        <taxon>Myrmicinae</taxon>
        <taxon>Trachymyrmex</taxon>
    </lineage>
</organism>
<feature type="domain" description="Endonuclease/exonuclease/phosphatase" evidence="1">
    <location>
        <begin position="2"/>
        <end position="167"/>
    </location>
</feature>
<dbReference type="Pfam" id="PF03372">
    <property type="entry name" value="Exo_endo_phos"/>
    <property type="match status" value="1"/>
</dbReference>
<evidence type="ECO:0000313" key="2">
    <source>
        <dbReference type="EMBL" id="KYN29318.1"/>
    </source>
</evidence>
<reference evidence="2 3" key="1">
    <citation type="submission" date="2015-09" db="EMBL/GenBank/DDBJ databases">
        <title>Trachymyrmex cornetzi WGS genome.</title>
        <authorList>
            <person name="Nygaard S."/>
            <person name="Hu H."/>
            <person name="Boomsma J."/>
            <person name="Zhang G."/>
        </authorList>
    </citation>
    <scope>NUCLEOTIDE SEQUENCE [LARGE SCALE GENOMIC DNA]</scope>
    <source>
        <strain evidence="2">Tcor2-1</strain>
        <tissue evidence="2">Whole body</tissue>
    </source>
</reference>
<dbReference type="STRING" id="471704.A0A151JQ41"/>
<sequence length="346" mass="39494">MSETWLKPRVPDSLVSLRGYYLVRSDREGRGGGGVGFYVRDGIHTEHMASSPNMYCAQPEYVMLSVTAGGCKPFLLAVVYRPPKVGHLSFFWADFERLHPSFSSAIIIGDFNIDLNCRSFDSDSLLDYSSSYHLFIIPFSDTHHTSSSSTRIDHCLISNRSLIKSFSQHSLSFLSMHDIIEVTLDFPILRLPPREISVRSYSSFNTEEFISTLRSFDWAAVCRSPFLDDRVDIVNRFLCTARDTHVPLRSFRARRPSAPWLDQSIRTLMRERDVARRHFRLHPSPASWSTFHLLRNQVSLQVGASRNAYLMGRLNSSLTSSQLWSELRSMGLSKPKSGVYELRILA</sequence>
<proteinExistence type="predicted"/>
<dbReference type="GO" id="GO:0003824">
    <property type="term" value="F:catalytic activity"/>
    <property type="evidence" value="ECO:0007669"/>
    <property type="project" value="InterPro"/>
</dbReference>
<gene>
    <name evidence="2" type="ORF">ALC57_01244</name>
</gene>
<dbReference type="PANTHER" id="PTHR47510:SF3">
    <property type="entry name" value="ENDO_EXONUCLEASE_PHOSPHATASE DOMAIN-CONTAINING PROTEIN"/>
    <property type="match status" value="1"/>
</dbReference>
<evidence type="ECO:0000313" key="3">
    <source>
        <dbReference type="Proteomes" id="UP000078492"/>
    </source>
</evidence>